<gene>
    <name evidence="4 5" type="primary">LOC105432832</name>
</gene>
<feature type="chain" id="PRO_5044636538" evidence="2">
    <location>
        <begin position="23"/>
        <end position="322"/>
    </location>
</feature>
<sequence length="322" mass="37503">MQLQRLLVILGALLLLSSLACCQSTGKITFQDGDSEHQTKKQENLEEISSQQRGFNPVQHVENLFNYIGLGTGQSVDPYLAKVNERCLTGDLAECFKSRALNYFSDFFDHPEYSLNDNVCVKRMSDKIITEIQHQPYEYSNEPRSGETEWEQMVNFMKRKIERFVKTMSFELIIPDTETGLNDEYKPRFLDEIADEFDTLENKKDTLFSRHRLRKFFLPLLLVLKLFKLKLLLLLPLILGLASFKKVLGFLAIVIPGIIGFLKLYKPYPNYYPPVYTKNGIAQPHYESHSNIDFYEDHYGNINSYGQDLAYQGYRHYKPQFN</sequence>
<feature type="signal peptide" evidence="2">
    <location>
        <begin position="1"/>
        <end position="22"/>
    </location>
</feature>
<keyword evidence="2" id="KW-0732">Signal</keyword>
<dbReference type="Proteomes" id="UP000504615">
    <property type="component" value="Unplaced"/>
</dbReference>
<evidence type="ECO:0000256" key="1">
    <source>
        <dbReference type="SAM" id="Phobius"/>
    </source>
</evidence>
<dbReference type="CTD" id="40756"/>
<evidence type="ECO:0000313" key="4">
    <source>
        <dbReference type="RefSeq" id="XP_011646095.1"/>
    </source>
</evidence>
<dbReference type="PANTHER" id="PTHR21879:SF10">
    <property type="entry name" value="LP14110P"/>
    <property type="match status" value="1"/>
</dbReference>
<dbReference type="GO" id="GO:0016020">
    <property type="term" value="C:membrane"/>
    <property type="evidence" value="ECO:0007669"/>
    <property type="project" value="TreeGrafter"/>
</dbReference>
<keyword evidence="1" id="KW-1133">Transmembrane helix</keyword>
<dbReference type="PROSITE" id="PS51257">
    <property type="entry name" value="PROKAR_LIPOPROTEIN"/>
    <property type="match status" value="1"/>
</dbReference>
<dbReference type="RefSeq" id="XP_011646096.1">
    <property type="nucleotide sequence ID" value="XM_011647794.2"/>
</dbReference>
<evidence type="ECO:0000313" key="5">
    <source>
        <dbReference type="RefSeq" id="XP_011646096.1"/>
    </source>
</evidence>
<evidence type="ECO:0000313" key="3">
    <source>
        <dbReference type="Proteomes" id="UP000504615"/>
    </source>
</evidence>
<accession>A0A6I9WUB2</accession>
<dbReference type="InterPro" id="IPR012464">
    <property type="entry name" value="DUF1676"/>
</dbReference>
<dbReference type="RefSeq" id="XP_011646095.1">
    <property type="nucleotide sequence ID" value="XM_011647793.2"/>
</dbReference>
<keyword evidence="1" id="KW-0812">Transmembrane</keyword>
<name>A0A6I9WUB2_9HYME</name>
<protein>
    <submittedName>
        <fullName evidence="4 5">Uncharacterized protein LOC105432832</fullName>
    </submittedName>
</protein>
<dbReference type="OrthoDB" id="8196390at2759"/>
<dbReference type="PANTHER" id="PTHR21879">
    <property type="entry name" value="FI03362P-RELATED-RELATED"/>
    <property type="match status" value="1"/>
</dbReference>
<evidence type="ECO:0000256" key="2">
    <source>
        <dbReference type="SAM" id="SignalP"/>
    </source>
</evidence>
<keyword evidence="3" id="KW-1185">Reference proteome</keyword>
<dbReference type="AlphaFoldDB" id="A0A6I9WUB2"/>
<reference evidence="4 5" key="1">
    <citation type="submission" date="2025-04" db="UniProtKB">
        <authorList>
            <consortium name="RefSeq"/>
        </authorList>
    </citation>
    <scope>IDENTIFICATION</scope>
</reference>
<feature type="transmembrane region" description="Helical" evidence="1">
    <location>
        <begin position="247"/>
        <end position="265"/>
    </location>
</feature>
<feature type="transmembrane region" description="Helical" evidence="1">
    <location>
        <begin position="216"/>
        <end position="235"/>
    </location>
</feature>
<keyword evidence="1" id="KW-0472">Membrane</keyword>
<proteinExistence type="predicted"/>
<dbReference type="KEGG" id="pbar:105432832"/>
<organism evidence="3 5">
    <name type="scientific">Pogonomyrmex barbatus</name>
    <name type="common">red harvester ant</name>
    <dbReference type="NCBI Taxonomy" id="144034"/>
    <lineage>
        <taxon>Eukaryota</taxon>
        <taxon>Metazoa</taxon>
        <taxon>Ecdysozoa</taxon>
        <taxon>Arthropoda</taxon>
        <taxon>Hexapoda</taxon>
        <taxon>Insecta</taxon>
        <taxon>Pterygota</taxon>
        <taxon>Neoptera</taxon>
        <taxon>Endopterygota</taxon>
        <taxon>Hymenoptera</taxon>
        <taxon>Apocrita</taxon>
        <taxon>Aculeata</taxon>
        <taxon>Formicoidea</taxon>
        <taxon>Formicidae</taxon>
        <taxon>Myrmicinae</taxon>
        <taxon>Pogonomyrmex</taxon>
    </lineage>
</organism>
<dbReference type="GeneID" id="105432832"/>
<dbReference type="Pfam" id="PF07898">
    <property type="entry name" value="DUF1676"/>
    <property type="match status" value="1"/>
</dbReference>